<organism evidence="1 2">
    <name type="scientific">Seriola dumerili</name>
    <name type="common">Greater amberjack</name>
    <name type="synonym">Caranx dumerili</name>
    <dbReference type="NCBI Taxonomy" id="41447"/>
    <lineage>
        <taxon>Eukaryota</taxon>
        <taxon>Metazoa</taxon>
        <taxon>Chordata</taxon>
        <taxon>Craniata</taxon>
        <taxon>Vertebrata</taxon>
        <taxon>Euteleostomi</taxon>
        <taxon>Actinopterygii</taxon>
        <taxon>Neopterygii</taxon>
        <taxon>Teleostei</taxon>
        <taxon>Neoteleostei</taxon>
        <taxon>Acanthomorphata</taxon>
        <taxon>Carangaria</taxon>
        <taxon>Carangiformes</taxon>
        <taxon>Carangidae</taxon>
        <taxon>Seriola</taxon>
    </lineage>
</organism>
<dbReference type="AlphaFoldDB" id="A0A3B4UKF5"/>
<name>A0A3B4UKF5_SERDU</name>
<dbReference type="GeneTree" id="ENSGT00940000175817"/>
<dbReference type="Proteomes" id="UP000261420">
    <property type="component" value="Unplaced"/>
</dbReference>
<reference evidence="1" key="1">
    <citation type="submission" date="2025-08" db="UniProtKB">
        <authorList>
            <consortium name="Ensembl"/>
        </authorList>
    </citation>
    <scope>IDENTIFICATION</scope>
</reference>
<evidence type="ECO:0000313" key="1">
    <source>
        <dbReference type="Ensembl" id="ENSSDUP00000019049.1"/>
    </source>
</evidence>
<dbReference type="STRING" id="41447.ENSSDUP00000019049"/>
<sequence length="114" mass="12596">HLSSLVLESQIKEKKTKEMPKLFCNLKRKLITQLQPDTDYSFVLMSRGNSAGGLQQQVSIRTAPDLLPRVPAGAPIRSVSTVCLRGNHTKKRMICNFSNGSEVSSLLSLSLILE</sequence>
<accession>A0A3B4UKF5</accession>
<protein>
    <recommendedName>
        <fullName evidence="3">Fibronectin type-III domain-containing protein</fullName>
    </recommendedName>
</protein>
<reference evidence="1" key="2">
    <citation type="submission" date="2025-09" db="UniProtKB">
        <authorList>
            <consortium name="Ensembl"/>
        </authorList>
    </citation>
    <scope>IDENTIFICATION</scope>
</reference>
<evidence type="ECO:0000313" key="2">
    <source>
        <dbReference type="Proteomes" id="UP000261420"/>
    </source>
</evidence>
<evidence type="ECO:0008006" key="3">
    <source>
        <dbReference type="Google" id="ProtNLM"/>
    </source>
</evidence>
<proteinExistence type="predicted"/>
<dbReference type="Ensembl" id="ENSSDUT00000019389.1">
    <property type="protein sequence ID" value="ENSSDUP00000019049.1"/>
    <property type="gene ID" value="ENSSDUG00000013900.1"/>
</dbReference>
<keyword evidence="2" id="KW-1185">Reference proteome</keyword>